<dbReference type="EMBL" id="RBIL01000002">
    <property type="protein sequence ID" value="RKQ86404.1"/>
    <property type="molecule type" value="Genomic_DNA"/>
</dbReference>
<evidence type="ECO:0000313" key="3">
    <source>
        <dbReference type="Proteomes" id="UP000278962"/>
    </source>
</evidence>
<feature type="signal peptide" evidence="1">
    <location>
        <begin position="1"/>
        <end position="24"/>
    </location>
</feature>
<organism evidence="2 3">
    <name type="scientific">Solirubrobacter pauli</name>
    <dbReference type="NCBI Taxonomy" id="166793"/>
    <lineage>
        <taxon>Bacteria</taxon>
        <taxon>Bacillati</taxon>
        <taxon>Actinomycetota</taxon>
        <taxon>Thermoleophilia</taxon>
        <taxon>Solirubrobacterales</taxon>
        <taxon>Solirubrobacteraceae</taxon>
        <taxon>Solirubrobacter</taxon>
    </lineage>
</organism>
<dbReference type="Proteomes" id="UP000278962">
    <property type="component" value="Unassembled WGS sequence"/>
</dbReference>
<sequence>MKLRTFIAAGAVGAVAVAAPLASAQTPPVDGGTTIGGSVPSFLELIISQPKSSFATFTSAKTYSTSFDVAVTTTDGSTQLSLADGDIATGSKMGRLAAGSKLLPLPLEARVGKSAFAPLNTSVDPQLTKWTDVQNRGKATVNLRQQVKSKVKGSYRKVLLVTLSTEAP</sequence>
<proteinExistence type="predicted"/>
<keyword evidence="3" id="KW-1185">Reference proteome</keyword>
<keyword evidence="1" id="KW-0732">Signal</keyword>
<evidence type="ECO:0000256" key="1">
    <source>
        <dbReference type="SAM" id="SignalP"/>
    </source>
</evidence>
<reference evidence="2 3" key="1">
    <citation type="submission" date="2018-10" db="EMBL/GenBank/DDBJ databases">
        <title>Genomic Encyclopedia of Archaeal and Bacterial Type Strains, Phase II (KMG-II): from individual species to whole genera.</title>
        <authorList>
            <person name="Goeker M."/>
        </authorList>
    </citation>
    <scope>NUCLEOTIDE SEQUENCE [LARGE SCALE GENOMIC DNA]</scope>
    <source>
        <strain evidence="2 3">DSM 14954</strain>
    </source>
</reference>
<dbReference type="RefSeq" id="WP_121254107.1">
    <property type="nucleotide sequence ID" value="NZ_RBIL01000002.1"/>
</dbReference>
<protein>
    <submittedName>
        <fullName evidence="2">Uncharacterized protein</fullName>
    </submittedName>
</protein>
<dbReference type="AlphaFoldDB" id="A0A660KZN2"/>
<comment type="caution">
    <text evidence="2">The sequence shown here is derived from an EMBL/GenBank/DDBJ whole genome shotgun (WGS) entry which is preliminary data.</text>
</comment>
<name>A0A660KZN2_9ACTN</name>
<accession>A0A660KZN2</accession>
<evidence type="ECO:0000313" key="2">
    <source>
        <dbReference type="EMBL" id="RKQ86404.1"/>
    </source>
</evidence>
<dbReference type="OrthoDB" id="5244704at2"/>
<gene>
    <name evidence="2" type="ORF">C8N24_4416</name>
</gene>
<feature type="chain" id="PRO_5024827151" evidence="1">
    <location>
        <begin position="25"/>
        <end position="168"/>
    </location>
</feature>